<dbReference type="InterPro" id="IPR020672">
    <property type="entry name" value="Ribose5P_isomerase_typA_subgr"/>
</dbReference>
<dbReference type="Proteomes" id="UP000295632">
    <property type="component" value="Unassembled WGS sequence"/>
</dbReference>
<evidence type="ECO:0000313" key="5">
    <source>
        <dbReference type="Proteomes" id="UP000295632"/>
    </source>
</evidence>
<comment type="pathway">
    <text evidence="3">Carbohydrate degradation; pentose phosphate pathway; D-ribose 5-phosphate from D-ribulose 5-phosphate (non-oxidative stage): step 1/1.</text>
</comment>
<keyword evidence="2 3" id="KW-0413">Isomerase</keyword>
<dbReference type="InterPro" id="IPR050262">
    <property type="entry name" value="Ribose-5P_isomerase"/>
</dbReference>
<feature type="binding site" evidence="3">
    <location>
        <begin position="81"/>
        <end position="84"/>
    </location>
    <ligand>
        <name>substrate</name>
    </ligand>
</feature>
<dbReference type="GO" id="GO:0004751">
    <property type="term" value="F:ribose-5-phosphate isomerase activity"/>
    <property type="evidence" value="ECO:0007669"/>
    <property type="project" value="UniProtKB-UniRule"/>
</dbReference>
<dbReference type="HAMAP" id="MF_00170">
    <property type="entry name" value="Rib_5P_isom_A"/>
    <property type="match status" value="1"/>
</dbReference>
<sequence>MINAKKAVGERAAAYVEEGMTVGLGTGSTAYWMIEKLGEMVQAGLNIKGLPTSKATEEQANRLGIPLVTFSDVKQLDITIDGADEIDPQFQLIKGGGGALLREKIVAKASRRMIVVADESKLVDVLGTFKLPVEVVPYGWEKTAFDIQLMEGTPHLRKDGDNTYMTDNGNYILDVDFYPIREPRKLSEALNQLPGVVENGLFIDLAETILVGTSDGRVLIK</sequence>
<dbReference type="CDD" id="cd01398">
    <property type="entry name" value="RPI_A"/>
    <property type="match status" value="1"/>
</dbReference>
<feature type="active site" description="Proton acceptor" evidence="3">
    <location>
        <position position="103"/>
    </location>
</feature>
<gene>
    <name evidence="3" type="primary">rpiA</name>
    <name evidence="4" type="ORF">EV213_106124</name>
</gene>
<evidence type="ECO:0000256" key="2">
    <source>
        <dbReference type="ARBA" id="ARBA00023235"/>
    </source>
</evidence>
<dbReference type="FunFam" id="3.40.50.1360:FF:000001">
    <property type="entry name" value="Ribose-5-phosphate isomerase A"/>
    <property type="match status" value="1"/>
</dbReference>
<dbReference type="GO" id="GO:0009052">
    <property type="term" value="P:pentose-phosphate shunt, non-oxidative branch"/>
    <property type="evidence" value="ECO:0007669"/>
    <property type="project" value="UniProtKB-UniRule"/>
</dbReference>
<dbReference type="NCBIfam" id="TIGR00021">
    <property type="entry name" value="rpiA"/>
    <property type="match status" value="1"/>
</dbReference>
<dbReference type="AlphaFoldDB" id="A0A4R6U3Z4"/>
<dbReference type="EMBL" id="SNYJ01000006">
    <property type="protein sequence ID" value="TDQ40406.1"/>
    <property type="molecule type" value="Genomic_DNA"/>
</dbReference>
<comment type="catalytic activity">
    <reaction evidence="1 3">
        <text>aldehydo-D-ribose 5-phosphate = D-ribulose 5-phosphate</text>
        <dbReference type="Rhea" id="RHEA:14657"/>
        <dbReference type="ChEBI" id="CHEBI:58121"/>
        <dbReference type="ChEBI" id="CHEBI:58273"/>
        <dbReference type="EC" id="5.3.1.6"/>
    </reaction>
</comment>
<keyword evidence="5" id="KW-1185">Reference proteome</keyword>
<dbReference type="Pfam" id="PF06026">
    <property type="entry name" value="Rib_5-P_isom_A"/>
    <property type="match status" value="1"/>
</dbReference>
<organism evidence="4 5">
    <name type="scientific">Aureibacillus halotolerans</name>
    <dbReference type="NCBI Taxonomy" id="1508390"/>
    <lineage>
        <taxon>Bacteria</taxon>
        <taxon>Bacillati</taxon>
        <taxon>Bacillota</taxon>
        <taxon>Bacilli</taxon>
        <taxon>Bacillales</taxon>
        <taxon>Bacillaceae</taxon>
        <taxon>Aureibacillus</taxon>
    </lineage>
</organism>
<reference evidence="4 5" key="1">
    <citation type="submission" date="2019-03" db="EMBL/GenBank/DDBJ databases">
        <title>Genomic Encyclopedia of Type Strains, Phase IV (KMG-IV): sequencing the most valuable type-strain genomes for metagenomic binning, comparative biology and taxonomic classification.</title>
        <authorList>
            <person name="Goeker M."/>
        </authorList>
    </citation>
    <scope>NUCLEOTIDE SEQUENCE [LARGE SCALE GENOMIC DNA]</scope>
    <source>
        <strain evidence="4 5">DSM 28697</strain>
    </source>
</reference>
<dbReference type="InterPro" id="IPR004788">
    <property type="entry name" value="Ribose5P_isomerase_type_A"/>
</dbReference>
<dbReference type="NCBIfam" id="NF001924">
    <property type="entry name" value="PRK00702.1"/>
    <property type="match status" value="1"/>
</dbReference>
<dbReference type="EC" id="5.3.1.6" evidence="3"/>
<evidence type="ECO:0000256" key="1">
    <source>
        <dbReference type="ARBA" id="ARBA00001713"/>
    </source>
</evidence>
<evidence type="ECO:0000313" key="4">
    <source>
        <dbReference type="EMBL" id="TDQ40406.1"/>
    </source>
</evidence>
<feature type="binding site" evidence="3">
    <location>
        <begin position="94"/>
        <end position="97"/>
    </location>
    <ligand>
        <name>substrate</name>
    </ligand>
</feature>
<comment type="caution">
    <text evidence="4">The sequence shown here is derived from an EMBL/GenBank/DDBJ whole genome shotgun (WGS) entry which is preliminary data.</text>
</comment>
<feature type="binding site" evidence="3">
    <location>
        <position position="121"/>
    </location>
    <ligand>
        <name>substrate</name>
    </ligand>
</feature>
<dbReference type="InterPro" id="IPR037171">
    <property type="entry name" value="NagB/RpiA_transferase-like"/>
</dbReference>
<dbReference type="Gene3D" id="3.30.70.260">
    <property type="match status" value="1"/>
</dbReference>
<dbReference type="SUPFAM" id="SSF75445">
    <property type="entry name" value="D-ribose-5-phosphate isomerase (RpiA), lid domain"/>
    <property type="match status" value="1"/>
</dbReference>
<protein>
    <recommendedName>
        <fullName evidence="3">Ribose-5-phosphate isomerase A</fullName>
        <ecNumber evidence="3">5.3.1.6</ecNumber>
    </recommendedName>
    <alternativeName>
        <fullName evidence="3">Phosphoriboisomerase A</fullName>
        <shortName evidence="3">PRI</shortName>
    </alternativeName>
</protein>
<evidence type="ECO:0000256" key="3">
    <source>
        <dbReference type="HAMAP-Rule" id="MF_00170"/>
    </source>
</evidence>
<name>A0A4R6U3Z4_9BACI</name>
<comment type="function">
    <text evidence="3">Catalyzes the reversible conversion of ribose-5-phosphate to ribulose 5-phosphate.</text>
</comment>
<dbReference type="UniPathway" id="UPA00115">
    <property type="reaction ID" value="UER00412"/>
</dbReference>
<comment type="subunit">
    <text evidence="3">Homodimer.</text>
</comment>
<dbReference type="PANTHER" id="PTHR43748:SF3">
    <property type="entry name" value="RIBOSE-5-PHOSPHATE ISOMERASE 3, CHLOROPLASTIC-RELATED"/>
    <property type="match status" value="1"/>
</dbReference>
<feature type="binding site" evidence="3">
    <location>
        <begin position="26"/>
        <end position="29"/>
    </location>
    <ligand>
        <name>substrate</name>
    </ligand>
</feature>
<dbReference type="PANTHER" id="PTHR43748">
    <property type="entry name" value="RIBOSE-5-PHOSPHATE ISOMERASE 3, CHLOROPLASTIC-RELATED"/>
    <property type="match status" value="1"/>
</dbReference>
<comment type="similarity">
    <text evidence="3">Belongs to the ribose 5-phosphate isomerase family.</text>
</comment>
<dbReference type="Gene3D" id="3.40.50.1360">
    <property type="match status" value="1"/>
</dbReference>
<proteinExistence type="inferred from homology"/>
<dbReference type="SUPFAM" id="SSF100950">
    <property type="entry name" value="NagB/RpiA/CoA transferase-like"/>
    <property type="match status" value="1"/>
</dbReference>
<accession>A0A4R6U3Z4</accession>